<evidence type="ECO:0000256" key="4">
    <source>
        <dbReference type="ARBA" id="ARBA00022801"/>
    </source>
</evidence>
<dbReference type="SUPFAM" id="SSF51338">
    <property type="entry name" value="Composite domain of metallo-dependent hydrolases"/>
    <property type="match status" value="2"/>
</dbReference>
<dbReference type="EC" id="3.5.1.5" evidence="6 7"/>
<evidence type="ECO:0000256" key="9">
    <source>
        <dbReference type="PIRSR" id="PIRSR611612-51"/>
    </source>
</evidence>
<evidence type="ECO:0000256" key="11">
    <source>
        <dbReference type="PROSITE-ProRule" id="PRU00700"/>
    </source>
</evidence>
<dbReference type="GO" id="GO:0009039">
    <property type="term" value="F:urease activity"/>
    <property type="evidence" value="ECO:0007669"/>
    <property type="project" value="UniProtKB-UniRule"/>
</dbReference>
<dbReference type="PROSITE" id="PS51368">
    <property type="entry name" value="UREASE_3"/>
    <property type="match status" value="1"/>
</dbReference>
<feature type="binding site" evidence="6 11">
    <location>
        <position position="226"/>
    </location>
    <ligand>
        <name>substrate</name>
    </ligand>
</feature>
<dbReference type="InterPro" id="IPR017950">
    <property type="entry name" value="Urease_AS"/>
</dbReference>
<comment type="PTM">
    <text evidence="6">Carboxylation allows a single lysine to coordinate two nickel ions.</text>
</comment>
<dbReference type="InterPro" id="IPR006680">
    <property type="entry name" value="Amidohydro-rel"/>
</dbReference>
<feature type="binding site" evidence="6 9">
    <location>
        <position position="253"/>
    </location>
    <ligand>
        <name>Ni(2+)</name>
        <dbReference type="ChEBI" id="CHEBI:49786"/>
        <label>2</label>
    </ligand>
</feature>
<dbReference type="InterPro" id="IPR005848">
    <property type="entry name" value="Urease_asu"/>
</dbReference>
<dbReference type="NCBIfam" id="TIGR01792">
    <property type="entry name" value="urease_alph"/>
    <property type="match status" value="1"/>
</dbReference>
<feature type="binding site" description="via carbamate group" evidence="6 9">
    <location>
        <position position="224"/>
    </location>
    <ligand>
        <name>Ni(2+)</name>
        <dbReference type="ChEBI" id="CHEBI:49786"/>
        <label>1</label>
    </ligand>
</feature>
<comment type="similarity">
    <text evidence="6 13">Belongs to the metallo-dependent hydrolases superfamily. Urease alpha subunit family.</text>
</comment>
<gene>
    <name evidence="6 15" type="primary">ureC</name>
    <name evidence="15" type="ORF">AWU67_08535</name>
</gene>
<evidence type="ECO:0000256" key="12">
    <source>
        <dbReference type="RuleBase" id="RU000510"/>
    </source>
</evidence>
<feature type="binding site" evidence="6 9">
    <location>
        <position position="143"/>
    </location>
    <ligand>
        <name>Ni(2+)</name>
        <dbReference type="ChEBI" id="CHEBI:49786"/>
        <label>1</label>
    </ligand>
</feature>
<reference evidence="15 16" key="1">
    <citation type="journal article" date="2016" name="J. Biotechnol.">
        <title>First complete genome sequence of a species in the genus Microterricola, an extremophilic cold active enzyme producing bacterial strain ERGS5:02 isolated from Sikkim Himalaya.</title>
        <authorList>
            <person name="Himanshu"/>
            <person name="Swarnkar M.K."/>
            <person name="Singh D."/>
            <person name="Kumar R."/>
        </authorList>
    </citation>
    <scope>NUCLEOTIDE SEQUENCE [LARGE SCALE GENOMIC DNA]</scope>
    <source>
        <strain evidence="15 16">ERGS5:02</strain>
    </source>
</reference>
<evidence type="ECO:0000256" key="13">
    <source>
        <dbReference type="RuleBase" id="RU004158"/>
    </source>
</evidence>
<evidence type="ECO:0000256" key="10">
    <source>
        <dbReference type="PIRSR" id="PIRSR611612-52"/>
    </source>
</evidence>
<dbReference type="PANTHER" id="PTHR43440">
    <property type="entry name" value="UREASE"/>
    <property type="match status" value="1"/>
</dbReference>
<dbReference type="SUPFAM" id="SSF51556">
    <property type="entry name" value="Metallo-dependent hydrolases"/>
    <property type="match status" value="1"/>
</dbReference>
<dbReference type="GO" id="GO:0005737">
    <property type="term" value="C:cytoplasm"/>
    <property type="evidence" value="ECO:0007669"/>
    <property type="project" value="UniProtKB-SubCell"/>
</dbReference>
<comment type="subunit">
    <text evidence="6">Heterotrimer of UreA (gamma), UreB (beta) and UreC (alpha) subunits. Three heterotrimers associate to form the active enzyme.</text>
</comment>
<comment type="pathway">
    <text evidence="1 6">Nitrogen metabolism; urea degradation; CO(2) and NH(3) from urea (urease route): step 1/1.</text>
</comment>
<dbReference type="EMBL" id="CP014145">
    <property type="protein sequence ID" value="AMB58907.1"/>
    <property type="molecule type" value="Genomic_DNA"/>
</dbReference>
<dbReference type="Gene3D" id="2.30.40.10">
    <property type="entry name" value="Urease, subunit C, domain 1"/>
    <property type="match status" value="1"/>
</dbReference>
<dbReference type="KEGG" id="mvd:AWU67_08535"/>
<comment type="catalytic activity">
    <reaction evidence="5 6 12">
        <text>urea + 2 H2O + H(+) = hydrogencarbonate + 2 NH4(+)</text>
        <dbReference type="Rhea" id="RHEA:20557"/>
        <dbReference type="ChEBI" id="CHEBI:15377"/>
        <dbReference type="ChEBI" id="CHEBI:15378"/>
        <dbReference type="ChEBI" id="CHEBI:16199"/>
        <dbReference type="ChEBI" id="CHEBI:17544"/>
        <dbReference type="ChEBI" id="CHEBI:28938"/>
        <dbReference type="EC" id="3.5.1.5"/>
    </reaction>
</comment>
<protein>
    <recommendedName>
        <fullName evidence="6 7">Urease subunit alpha</fullName>
        <ecNumber evidence="6 7">3.5.1.5</ecNumber>
    </recommendedName>
    <alternativeName>
        <fullName evidence="6">Urea amidohydrolase subunit alpha</fullName>
    </alternativeName>
</protein>
<keyword evidence="2 6" id="KW-0533">Nickel</keyword>
<comment type="subcellular location">
    <subcellularLocation>
        <location evidence="6 11">Cytoplasm</location>
    </subcellularLocation>
</comment>
<dbReference type="InterPro" id="IPR032466">
    <property type="entry name" value="Metal_Hydrolase"/>
</dbReference>
<name>A0A109QWW6_9MICO</name>
<dbReference type="HAMAP" id="MF_01953">
    <property type="entry name" value="Urease_alpha"/>
    <property type="match status" value="1"/>
</dbReference>
<feature type="active site" description="Proton donor" evidence="6 10">
    <location>
        <position position="327"/>
    </location>
</feature>
<dbReference type="PRINTS" id="PR01752">
    <property type="entry name" value="UREASE"/>
</dbReference>
<evidence type="ECO:0000256" key="7">
    <source>
        <dbReference type="NCBIfam" id="TIGR01792"/>
    </source>
</evidence>
<accession>A0A109QWW6</accession>
<feature type="modified residue" description="N6-carboxylysine" evidence="6 8">
    <location>
        <position position="224"/>
    </location>
</feature>
<dbReference type="GO" id="GO:0016151">
    <property type="term" value="F:nickel cation binding"/>
    <property type="evidence" value="ECO:0007669"/>
    <property type="project" value="UniProtKB-UniRule"/>
</dbReference>
<dbReference type="AlphaFoldDB" id="A0A109QWW6"/>
<dbReference type="Gene3D" id="3.20.20.140">
    <property type="entry name" value="Metal-dependent hydrolases"/>
    <property type="match status" value="1"/>
</dbReference>
<comment type="PTM">
    <text evidence="8">Carbamylation allows a single lysine to coordinate two nickel ions.</text>
</comment>
<dbReference type="InterPro" id="IPR011059">
    <property type="entry name" value="Metal-dep_hydrolase_composite"/>
</dbReference>
<feature type="domain" description="Urease" evidence="14">
    <location>
        <begin position="136"/>
        <end position="574"/>
    </location>
</feature>
<evidence type="ECO:0000256" key="5">
    <source>
        <dbReference type="ARBA" id="ARBA00047778"/>
    </source>
</evidence>
<feature type="binding site" evidence="6 9">
    <location>
        <position position="367"/>
    </location>
    <ligand>
        <name>Ni(2+)</name>
        <dbReference type="ChEBI" id="CHEBI:49786"/>
        <label>1</label>
    </ligand>
</feature>
<keyword evidence="4 6" id="KW-0378">Hydrolase</keyword>
<organism evidence="15 16">
    <name type="scientific">Microterricola viridarii</name>
    <dbReference type="NCBI Taxonomy" id="412690"/>
    <lineage>
        <taxon>Bacteria</taxon>
        <taxon>Bacillati</taxon>
        <taxon>Actinomycetota</taxon>
        <taxon>Actinomycetes</taxon>
        <taxon>Micrococcales</taxon>
        <taxon>Microbacteriaceae</taxon>
        <taxon>Microterricola</taxon>
    </lineage>
</organism>
<feature type="binding site" evidence="6 9">
    <location>
        <position position="141"/>
    </location>
    <ligand>
        <name>Ni(2+)</name>
        <dbReference type="ChEBI" id="CHEBI:49786"/>
        <label>1</label>
    </ligand>
</feature>
<evidence type="ECO:0000313" key="15">
    <source>
        <dbReference type="EMBL" id="AMB58907.1"/>
    </source>
</evidence>
<dbReference type="Proteomes" id="UP000058305">
    <property type="component" value="Chromosome"/>
</dbReference>
<dbReference type="GO" id="GO:0043419">
    <property type="term" value="P:urea catabolic process"/>
    <property type="evidence" value="ECO:0007669"/>
    <property type="project" value="UniProtKB-UniRule"/>
</dbReference>
<proteinExistence type="inferred from homology"/>
<dbReference type="CDD" id="cd00375">
    <property type="entry name" value="Urease_alpha"/>
    <property type="match status" value="1"/>
</dbReference>
<feature type="binding site" evidence="6 9">
    <location>
        <position position="279"/>
    </location>
    <ligand>
        <name>Ni(2+)</name>
        <dbReference type="ChEBI" id="CHEBI:49786"/>
        <label>2</label>
    </ligand>
</feature>
<dbReference type="Pfam" id="PF01979">
    <property type="entry name" value="Amidohydro_1"/>
    <property type="match status" value="1"/>
</dbReference>
<evidence type="ECO:0000259" key="14">
    <source>
        <dbReference type="PROSITE" id="PS51368"/>
    </source>
</evidence>
<keyword evidence="6 11" id="KW-0963">Cytoplasm</keyword>
<evidence type="ECO:0000256" key="2">
    <source>
        <dbReference type="ARBA" id="ARBA00022596"/>
    </source>
</evidence>
<dbReference type="RefSeq" id="WP_067227897.1">
    <property type="nucleotide sequence ID" value="NZ_CP014145.1"/>
</dbReference>
<dbReference type="PROSITE" id="PS00145">
    <property type="entry name" value="UREASE_2"/>
    <property type="match status" value="1"/>
</dbReference>
<dbReference type="PANTHER" id="PTHR43440:SF1">
    <property type="entry name" value="UREASE"/>
    <property type="match status" value="1"/>
</dbReference>
<dbReference type="UniPathway" id="UPA00258">
    <property type="reaction ID" value="UER00370"/>
</dbReference>
<dbReference type="InterPro" id="IPR011612">
    <property type="entry name" value="Urease_alpha_N_dom"/>
</dbReference>
<keyword evidence="16" id="KW-1185">Reference proteome</keyword>
<evidence type="ECO:0000313" key="16">
    <source>
        <dbReference type="Proteomes" id="UP000058305"/>
    </source>
</evidence>
<evidence type="ECO:0000256" key="1">
    <source>
        <dbReference type="ARBA" id="ARBA00004897"/>
    </source>
</evidence>
<dbReference type="InterPro" id="IPR029754">
    <property type="entry name" value="Urease_Ni-bd"/>
</dbReference>
<keyword evidence="3 6" id="KW-0479">Metal-binding</keyword>
<evidence type="ECO:0000256" key="8">
    <source>
        <dbReference type="PIRSR" id="PIRSR611612-50"/>
    </source>
</evidence>
<dbReference type="InterPro" id="IPR050112">
    <property type="entry name" value="Urease_alpha_subunit"/>
</dbReference>
<dbReference type="OrthoDB" id="9802793at2"/>
<reference evidence="16" key="2">
    <citation type="submission" date="2016-01" db="EMBL/GenBank/DDBJ databases">
        <title>First complete genome sequence of a species in the genus Microterricola, an extremophilic cold active enzyme producing strain ERGS5:02 isolated from Sikkim Himalaya.</title>
        <authorList>
            <person name="Kumar R."/>
            <person name="Singh D."/>
            <person name="Swarnkar M.K."/>
        </authorList>
    </citation>
    <scope>NUCLEOTIDE SEQUENCE [LARGE SCALE GENOMIC DNA]</scope>
    <source>
        <strain evidence="16">ERGS5:02</strain>
    </source>
</reference>
<comment type="cofactor">
    <cofactor evidence="6 9 12">
        <name>Ni cation</name>
        <dbReference type="ChEBI" id="CHEBI:25516"/>
    </cofactor>
    <text evidence="6 9 12">Binds 2 nickel ions per subunit.</text>
</comment>
<sequence>MAIISRKQYTDLFGPTVGDRVQLADTNLVIQIEKDYAEGHYGDEVVYGGGKTGRDGMAADPQATDAQGVLDLVITNAIILDPILGVIKGDIGIRDGKIAGIGKAGNPHTQSGVDPHLVVGPGTELLAGEHLIATAGGIDSHVHFISPQQAEAALSNGITTLFGGGTGPTDGTNGVTTTPGVWNMHRLLESAEALSVNTGFCGKGNGSRPEALIEQIEAGAAGLKVHEDYGATPAALSMALDVADKYDVQITVHTDSLNEAGFVENTLDAINGRTIHTYHSEGAGGGHAPDILRVAGHPNVLPASTNPTLPYTVNSVDELLDMVMVCHHLSHDIPEDVSFADSRVRAETIAAETVLHDLGVLSIVSSDSQAMGRVGESFLRTFQVAHHNKDKRGKLPEDPPEHDNFRVLRYLAKITINPAIAQGVSDYIGSLETGKVADIVLWPVDSFAVKPKLIVKGGLINWSVMGDPNASLPTPQPVYYRPMFGAYGKAQRSTRITFMSKAAIDKGVPEKLHLESQVLPVRRTRELGKANMVRNDAMPKIEVDPETYKVTYDGTLATIEPAESLPLTQLFFLA</sequence>
<feature type="binding site" description="via carbamate group" evidence="6 9">
    <location>
        <position position="224"/>
    </location>
    <ligand>
        <name>Ni(2+)</name>
        <dbReference type="ChEBI" id="CHEBI:49786"/>
        <label>2</label>
    </ligand>
</feature>
<dbReference type="PROSITE" id="PS01120">
    <property type="entry name" value="UREASE_1"/>
    <property type="match status" value="1"/>
</dbReference>
<evidence type="ECO:0000256" key="3">
    <source>
        <dbReference type="ARBA" id="ARBA00022723"/>
    </source>
</evidence>
<dbReference type="Pfam" id="PF00449">
    <property type="entry name" value="Urease_alpha"/>
    <property type="match status" value="1"/>
</dbReference>
<evidence type="ECO:0000256" key="6">
    <source>
        <dbReference type="HAMAP-Rule" id="MF_01953"/>
    </source>
</evidence>
<dbReference type="InterPro" id="IPR017951">
    <property type="entry name" value="Urease_asu_c"/>
</dbReference>
<dbReference type="NCBIfam" id="NF009686">
    <property type="entry name" value="PRK13207.1"/>
    <property type="match status" value="1"/>
</dbReference>